<dbReference type="OrthoDB" id="5976022at2759"/>
<dbReference type="NCBIfam" id="TIGR00231">
    <property type="entry name" value="small_GTP"/>
    <property type="match status" value="1"/>
</dbReference>
<evidence type="ECO:0000256" key="3">
    <source>
        <dbReference type="ARBA" id="ARBA00022475"/>
    </source>
</evidence>
<comment type="subcellular location">
    <subcellularLocation>
        <location evidence="1">Cell membrane</location>
        <topology evidence="1">Lipid-anchor</topology>
    </subcellularLocation>
</comment>
<protein>
    <submittedName>
        <fullName evidence="10">Ras-related protein R-Ras2</fullName>
    </submittedName>
</protein>
<gene>
    <name evidence="10" type="primary">RRAS2</name>
</gene>
<organism evidence="10">
    <name type="scientific">Hydra vulgaris</name>
    <name type="common">Hydra</name>
    <name type="synonym">Hydra attenuata</name>
    <dbReference type="NCBI Taxonomy" id="6087"/>
    <lineage>
        <taxon>Eukaryota</taxon>
        <taxon>Metazoa</taxon>
        <taxon>Cnidaria</taxon>
        <taxon>Hydrozoa</taxon>
        <taxon>Hydroidolina</taxon>
        <taxon>Anthoathecata</taxon>
        <taxon>Aplanulata</taxon>
        <taxon>Hydridae</taxon>
        <taxon>Hydra</taxon>
    </lineage>
</organism>
<evidence type="ECO:0000256" key="2">
    <source>
        <dbReference type="ARBA" id="ARBA00008344"/>
    </source>
</evidence>
<evidence type="ECO:0000256" key="8">
    <source>
        <dbReference type="ARBA" id="ARBA00023288"/>
    </source>
</evidence>
<dbReference type="FunFam" id="3.40.50.300:FF:000080">
    <property type="entry name" value="Ras-like GTPase Ras1"/>
    <property type="match status" value="1"/>
</dbReference>
<keyword evidence="6" id="KW-0342">GTP-binding</keyword>
<evidence type="ECO:0000313" key="10">
    <source>
        <dbReference type="EMBL" id="CDG70576.1"/>
    </source>
</evidence>
<keyword evidence="8" id="KW-0449">Lipoprotein</keyword>
<keyword evidence="3" id="KW-1003">Cell membrane</keyword>
<dbReference type="SMART" id="SM00176">
    <property type="entry name" value="RAN"/>
    <property type="match status" value="1"/>
</dbReference>
<evidence type="ECO:0000256" key="1">
    <source>
        <dbReference type="ARBA" id="ARBA00004193"/>
    </source>
</evidence>
<keyword evidence="4" id="KW-0488">Methylation</keyword>
<dbReference type="SUPFAM" id="SSF52540">
    <property type="entry name" value="P-loop containing nucleoside triphosphate hydrolases"/>
    <property type="match status" value="1"/>
</dbReference>
<name>T2MET3_HYDVU</name>
<dbReference type="EMBL" id="HAAD01004344">
    <property type="protein sequence ID" value="CDG70576.1"/>
    <property type="molecule type" value="mRNA"/>
</dbReference>
<dbReference type="InterPro" id="IPR001806">
    <property type="entry name" value="Small_GTPase"/>
</dbReference>
<dbReference type="PROSITE" id="PS51421">
    <property type="entry name" value="RAS"/>
    <property type="match status" value="1"/>
</dbReference>
<evidence type="ECO:0000256" key="6">
    <source>
        <dbReference type="ARBA" id="ARBA00023134"/>
    </source>
</evidence>
<dbReference type="PRINTS" id="PR00449">
    <property type="entry name" value="RASTRNSFRMNG"/>
</dbReference>
<dbReference type="SMART" id="SM00175">
    <property type="entry name" value="RAB"/>
    <property type="match status" value="1"/>
</dbReference>
<dbReference type="InterPro" id="IPR005225">
    <property type="entry name" value="Small_GTP-bd"/>
</dbReference>
<proteinExistence type="evidence at transcript level"/>
<accession>T2MET3</accession>
<keyword evidence="9" id="KW-0636">Prenylation</keyword>
<dbReference type="GO" id="GO:0003924">
    <property type="term" value="F:GTPase activity"/>
    <property type="evidence" value="ECO:0007669"/>
    <property type="project" value="InterPro"/>
</dbReference>
<evidence type="ECO:0000256" key="5">
    <source>
        <dbReference type="ARBA" id="ARBA00022741"/>
    </source>
</evidence>
<dbReference type="PROSITE" id="PS51420">
    <property type="entry name" value="RHO"/>
    <property type="match status" value="1"/>
</dbReference>
<dbReference type="GO" id="GO:0007165">
    <property type="term" value="P:signal transduction"/>
    <property type="evidence" value="ECO:0007669"/>
    <property type="project" value="InterPro"/>
</dbReference>
<evidence type="ECO:0000256" key="7">
    <source>
        <dbReference type="ARBA" id="ARBA00023136"/>
    </source>
</evidence>
<evidence type="ECO:0000256" key="9">
    <source>
        <dbReference type="ARBA" id="ARBA00023289"/>
    </source>
</evidence>
<dbReference type="InterPro" id="IPR020849">
    <property type="entry name" value="Small_GTPase_Ras-type"/>
</dbReference>
<sequence>MSGDLDRQYKLVVVGGGGVGKSALTIQFIQSHFVQDYDPTIEDSYRKQCVIDDKVAHLDILDTAGQEEFSAMREQYMRTGEGFLLVFSVTDRSSFDEIPRFHTQILRVKDIEEFPMILVGNKSDLENERTVSTAEAQELGRKLKVSYLESSAKQRINVDAAFHDLVRAIRNANKASVEPLTKKRKVKEMHCSLISSLFLLLIA</sequence>
<comment type="similarity">
    <text evidence="2">Belongs to the small GTPase superfamily. Ras family.</text>
</comment>
<dbReference type="GO" id="GO:0005886">
    <property type="term" value="C:plasma membrane"/>
    <property type="evidence" value="ECO:0007669"/>
    <property type="project" value="UniProtKB-SubCell"/>
</dbReference>
<keyword evidence="7" id="KW-0472">Membrane</keyword>
<dbReference type="CDD" id="cd04145">
    <property type="entry name" value="M_R_Ras_like"/>
    <property type="match status" value="1"/>
</dbReference>
<dbReference type="PANTHER" id="PTHR24070">
    <property type="entry name" value="RAS, DI-RAS, AND RHEB FAMILY MEMBERS OF SMALL GTPASE SUPERFAMILY"/>
    <property type="match status" value="1"/>
</dbReference>
<dbReference type="InterPro" id="IPR027417">
    <property type="entry name" value="P-loop_NTPase"/>
</dbReference>
<reference evidence="10" key="1">
    <citation type="journal article" date="2013" name="Genome Biol. Evol.">
        <title>Punctuated emergences of genetic and phenotypic innovations in eumetazoan, bilaterian, euteleostome, and hominidae ancestors.</title>
        <authorList>
            <person name="Wenger Y."/>
            <person name="Galliot B."/>
        </authorList>
    </citation>
    <scope>NUCLEOTIDE SEQUENCE</scope>
    <source>
        <tissue evidence="10">Whole animals</tissue>
    </source>
</reference>
<dbReference type="AlphaFoldDB" id="T2MET3"/>
<dbReference type="GO" id="GO:0005525">
    <property type="term" value="F:GTP binding"/>
    <property type="evidence" value="ECO:0007669"/>
    <property type="project" value="UniProtKB-KW"/>
</dbReference>
<dbReference type="Gene3D" id="3.40.50.300">
    <property type="entry name" value="P-loop containing nucleotide triphosphate hydrolases"/>
    <property type="match status" value="1"/>
</dbReference>
<dbReference type="SMART" id="SM00174">
    <property type="entry name" value="RHO"/>
    <property type="match status" value="1"/>
</dbReference>
<keyword evidence="5" id="KW-0547">Nucleotide-binding</keyword>
<evidence type="ECO:0000256" key="4">
    <source>
        <dbReference type="ARBA" id="ARBA00022481"/>
    </source>
</evidence>
<dbReference type="Pfam" id="PF00071">
    <property type="entry name" value="Ras"/>
    <property type="match status" value="1"/>
</dbReference>
<dbReference type="SMART" id="SM00173">
    <property type="entry name" value="RAS"/>
    <property type="match status" value="1"/>
</dbReference>
<dbReference type="PROSITE" id="PS51419">
    <property type="entry name" value="RAB"/>
    <property type="match status" value="1"/>
</dbReference>